<feature type="domain" description="Flagellar assembly protein FliH/Type III secretion system HrpE" evidence="1">
    <location>
        <begin position="9"/>
        <end position="135"/>
    </location>
</feature>
<dbReference type="SUPFAM" id="SSF160527">
    <property type="entry name" value="V-type ATPase subunit E-like"/>
    <property type="match status" value="1"/>
</dbReference>
<dbReference type="Pfam" id="PF02108">
    <property type="entry name" value="FliH"/>
    <property type="match status" value="1"/>
</dbReference>
<dbReference type="AlphaFoldDB" id="A0A7V5LYB8"/>
<evidence type="ECO:0000313" key="2">
    <source>
        <dbReference type="EMBL" id="HHF97977.1"/>
    </source>
</evidence>
<reference evidence="2" key="1">
    <citation type="journal article" date="2020" name="mSystems">
        <title>Genome- and Community-Level Interaction Insights into Carbon Utilization and Element Cycling Functions of Hydrothermarchaeota in Hydrothermal Sediment.</title>
        <authorList>
            <person name="Zhou Z."/>
            <person name="Liu Y."/>
            <person name="Xu W."/>
            <person name="Pan J."/>
            <person name="Luo Z.H."/>
            <person name="Li M."/>
        </authorList>
    </citation>
    <scope>NUCLEOTIDE SEQUENCE [LARGE SCALE GENOMIC DNA]</scope>
    <source>
        <strain evidence="2">HyVt-92</strain>
    </source>
</reference>
<sequence>RIIKEAKKQIEEEMRRELIKVRREEKKKTLALKTELLSKVFKEAMERFLNSDPKEYLSLMKEAIVESIKEGKQEVLLSPQDKKIIDKNFFKEVEKSIKNKKGGKYEVRFTFDDSIKEKGFIIKGEDMFINATVPTLFSVIKDEEEIEIAKILFG</sequence>
<comment type="caution">
    <text evidence="2">The sequence shown here is derived from an EMBL/GenBank/DDBJ whole genome shotgun (WGS) entry which is preliminary data.</text>
</comment>
<dbReference type="Proteomes" id="UP000886070">
    <property type="component" value="Unassembled WGS sequence"/>
</dbReference>
<dbReference type="InterPro" id="IPR038495">
    <property type="entry name" value="ATPase_E_C"/>
</dbReference>
<dbReference type="InterPro" id="IPR018035">
    <property type="entry name" value="Flagellar_FliH/T3SS_HrpE"/>
</dbReference>
<dbReference type="EMBL" id="DRTT01000014">
    <property type="protein sequence ID" value="HHF97977.1"/>
    <property type="molecule type" value="Genomic_DNA"/>
</dbReference>
<gene>
    <name evidence="2" type="ORF">ENL39_00610</name>
</gene>
<evidence type="ECO:0000259" key="1">
    <source>
        <dbReference type="Pfam" id="PF02108"/>
    </source>
</evidence>
<dbReference type="Gene3D" id="3.30.2320.30">
    <property type="entry name" value="ATP synthase, E subunit, C-terminal"/>
    <property type="match status" value="1"/>
</dbReference>
<proteinExistence type="predicted"/>
<accession>A0A7V5LYB8</accession>
<organism evidence="2">
    <name type="scientific">Aerophobetes bacterium</name>
    <dbReference type="NCBI Taxonomy" id="2030807"/>
    <lineage>
        <taxon>Bacteria</taxon>
        <taxon>Candidatus Aerophobota</taxon>
    </lineage>
</organism>
<name>A0A7V5LYB8_UNCAE</name>
<protein>
    <recommendedName>
        <fullName evidence="1">Flagellar assembly protein FliH/Type III secretion system HrpE domain-containing protein</fullName>
    </recommendedName>
</protein>
<feature type="non-terminal residue" evidence="2">
    <location>
        <position position="1"/>
    </location>
</feature>